<dbReference type="InterPro" id="IPR009057">
    <property type="entry name" value="Homeodomain-like_sf"/>
</dbReference>
<gene>
    <name evidence="7" type="ORF">SAMN06297382_0557</name>
</gene>
<evidence type="ECO:0000313" key="7">
    <source>
        <dbReference type="EMBL" id="SNT68061.1"/>
    </source>
</evidence>
<dbReference type="PRINTS" id="PR00455">
    <property type="entry name" value="HTHTETR"/>
</dbReference>
<keyword evidence="2 4" id="KW-0238">DNA-binding</keyword>
<evidence type="ECO:0000256" key="3">
    <source>
        <dbReference type="ARBA" id="ARBA00023163"/>
    </source>
</evidence>
<reference evidence="7 8" key="1">
    <citation type="submission" date="2017-07" db="EMBL/GenBank/DDBJ databases">
        <authorList>
            <person name="Sun Z.S."/>
            <person name="Albrecht U."/>
            <person name="Echele G."/>
            <person name="Lee C.C."/>
        </authorList>
    </citation>
    <scope>NUCLEOTIDE SEQUENCE [LARGE SCALE GENOMIC DNA]</scope>
    <source>
        <strain evidence="7 8">CGMCC 1.12710</strain>
    </source>
</reference>
<dbReference type="OrthoDB" id="8478851at2"/>
<sequence>MPAQTRRARPAPFVADGAAGSPPRGNRRGAASRARILAAARRILVKEGYAALSMARLRVEAGVSSASLYHHFRDKAAIVAAALEETVNENARRFRATRTDDGPLADAERFFDELRAVRGEGASDTAALLAAAAEAGADSPETAEVAAKANRYAERVIAENFADYFDIEDGRLFAHLHIAFAFYMTHAEKAGFARAERAAIFASLRALVLLAGAATRPDFYDDADFAAAVKEATPRRARRKGEKS</sequence>
<dbReference type="PROSITE" id="PS50977">
    <property type="entry name" value="HTH_TETR_2"/>
    <property type="match status" value="1"/>
</dbReference>
<proteinExistence type="predicted"/>
<evidence type="ECO:0000256" key="2">
    <source>
        <dbReference type="ARBA" id="ARBA00023125"/>
    </source>
</evidence>
<dbReference type="GO" id="GO:0003700">
    <property type="term" value="F:DNA-binding transcription factor activity"/>
    <property type="evidence" value="ECO:0007669"/>
    <property type="project" value="TreeGrafter"/>
</dbReference>
<dbReference type="PANTHER" id="PTHR30055:SF234">
    <property type="entry name" value="HTH-TYPE TRANSCRIPTIONAL REGULATOR BETI"/>
    <property type="match status" value="1"/>
</dbReference>
<dbReference type="PROSITE" id="PS01081">
    <property type="entry name" value="HTH_TETR_1"/>
    <property type="match status" value="1"/>
</dbReference>
<dbReference type="EMBL" id="FZQA01000001">
    <property type="protein sequence ID" value="SNT68061.1"/>
    <property type="molecule type" value="Genomic_DNA"/>
</dbReference>
<dbReference type="SUPFAM" id="SSF46689">
    <property type="entry name" value="Homeodomain-like"/>
    <property type="match status" value="1"/>
</dbReference>
<organism evidence="7 8">
    <name type="scientific">Amphiplicatus metriothermophilus</name>
    <dbReference type="NCBI Taxonomy" id="1519374"/>
    <lineage>
        <taxon>Bacteria</taxon>
        <taxon>Pseudomonadati</taxon>
        <taxon>Pseudomonadota</taxon>
        <taxon>Alphaproteobacteria</taxon>
        <taxon>Parvularculales</taxon>
        <taxon>Parvularculaceae</taxon>
        <taxon>Amphiplicatus</taxon>
    </lineage>
</organism>
<protein>
    <submittedName>
        <fullName evidence="7">Transcriptional regulator, TetR family</fullName>
    </submittedName>
</protein>
<accession>A0A239PJS7</accession>
<evidence type="ECO:0000313" key="8">
    <source>
        <dbReference type="Proteomes" id="UP000198346"/>
    </source>
</evidence>
<evidence type="ECO:0000256" key="1">
    <source>
        <dbReference type="ARBA" id="ARBA00023015"/>
    </source>
</evidence>
<dbReference type="Gene3D" id="1.10.357.10">
    <property type="entry name" value="Tetracycline Repressor, domain 2"/>
    <property type="match status" value="1"/>
</dbReference>
<keyword evidence="1" id="KW-0805">Transcription regulation</keyword>
<dbReference type="InterPro" id="IPR023772">
    <property type="entry name" value="DNA-bd_HTH_TetR-type_CS"/>
</dbReference>
<dbReference type="AlphaFoldDB" id="A0A239PJS7"/>
<evidence type="ECO:0000259" key="6">
    <source>
        <dbReference type="PROSITE" id="PS50977"/>
    </source>
</evidence>
<feature type="domain" description="HTH tetR-type" evidence="6">
    <location>
        <begin position="30"/>
        <end position="90"/>
    </location>
</feature>
<keyword evidence="8" id="KW-1185">Reference proteome</keyword>
<dbReference type="InterPro" id="IPR001647">
    <property type="entry name" value="HTH_TetR"/>
</dbReference>
<feature type="DNA-binding region" description="H-T-H motif" evidence="4">
    <location>
        <begin position="53"/>
        <end position="72"/>
    </location>
</feature>
<feature type="region of interest" description="Disordered" evidence="5">
    <location>
        <begin position="1"/>
        <end position="30"/>
    </location>
</feature>
<dbReference type="Pfam" id="PF00440">
    <property type="entry name" value="TetR_N"/>
    <property type="match status" value="1"/>
</dbReference>
<name>A0A239PJS7_9PROT</name>
<evidence type="ECO:0000256" key="4">
    <source>
        <dbReference type="PROSITE-ProRule" id="PRU00335"/>
    </source>
</evidence>
<dbReference type="RefSeq" id="WP_159462389.1">
    <property type="nucleotide sequence ID" value="NZ_FZQA01000001.1"/>
</dbReference>
<keyword evidence="3" id="KW-0804">Transcription</keyword>
<evidence type="ECO:0000256" key="5">
    <source>
        <dbReference type="SAM" id="MobiDB-lite"/>
    </source>
</evidence>
<dbReference type="PANTHER" id="PTHR30055">
    <property type="entry name" value="HTH-TYPE TRANSCRIPTIONAL REGULATOR RUTR"/>
    <property type="match status" value="1"/>
</dbReference>
<dbReference type="GO" id="GO:0000976">
    <property type="term" value="F:transcription cis-regulatory region binding"/>
    <property type="evidence" value="ECO:0007669"/>
    <property type="project" value="TreeGrafter"/>
</dbReference>
<dbReference type="InterPro" id="IPR050109">
    <property type="entry name" value="HTH-type_TetR-like_transc_reg"/>
</dbReference>
<dbReference type="Proteomes" id="UP000198346">
    <property type="component" value="Unassembled WGS sequence"/>
</dbReference>